<feature type="domain" description="TNase-like" evidence="2">
    <location>
        <begin position="62"/>
        <end position="200"/>
    </location>
</feature>
<dbReference type="EMBL" id="CP022318">
    <property type="protein sequence ID" value="ASK67338.1"/>
    <property type="molecule type" value="Genomic_DNA"/>
</dbReference>
<protein>
    <submittedName>
        <fullName evidence="3">Nuclease</fullName>
    </submittedName>
</protein>
<dbReference type="Proteomes" id="UP000198398">
    <property type="component" value="Plasmid unnamed2"/>
</dbReference>
<evidence type="ECO:0000313" key="3">
    <source>
        <dbReference type="EMBL" id="ASK67338.1"/>
    </source>
</evidence>
<dbReference type="InterPro" id="IPR035437">
    <property type="entry name" value="SNase_OB-fold_sf"/>
</dbReference>
<keyword evidence="3" id="KW-0614">Plasmid</keyword>
<evidence type="ECO:0000259" key="2">
    <source>
        <dbReference type="PROSITE" id="PS50830"/>
    </source>
</evidence>
<name>A0A220UGN3_9MICO</name>
<dbReference type="SUPFAM" id="SSF50199">
    <property type="entry name" value="Staphylococcal nuclease"/>
    <property type="match status" value="1"/>
</dbReference>
<dbReference type="KEGG" id="brv:CFK39_15940"/>
<reference evidence="3 4" key="1">
    <citation type="submission" date="2017-07" db="EMBL/GenBank/DDBJ databases">
        <title>Brachybacterium sp. VR2415.</title>
        <authorList>
            <person name="Tak E.J."/>
            <person name="Bae J.-W."/>
        </authorList>
    </citation>
    <scope>NUCLEOTIDE SEQUENCE [LARGE SCALE GENOMIC DNA]</scope>
    <source>
        <strain evidence="3 4">VR2415</strain>
        <plasmid evidence="3 4">unnamed2</plasmid>
    </source>
</reference>
<geneLocation type="plasmid" evidence="3 4">
    <name>unnamed2</name>
</geneLocation>
<sequence length="208" mass="21507">MTARGGRDPPGSRPPPAHSTHPLRPGALTMATAPLPRRALPALIALAALAGACAPTAPPPPTSDTAVVDYVLDGDTIEVAGPDGDRHRVRLLGINTPETPHDGEPGQCGGEAATEQLRALLPEGTPVQLISDPETDDEDRYGRLLRYVELEDGTDTGATLITAGYAYAWAPSSEPAPARTADYEAATATARDAGAGSWSACPDLDQSK</sequence>
<evidence type="ECO:0000256" key="1">
    <source>
        <dbReference type="SAM" id="MobiDB-lite"/>
    </source>
</evidence>
<dbReference type="InterPro" id="IPR016071">
    <property type="entry name" value="Staphylococal_nuclease_OB-fold"/>
</dbReference>
<keyword evidence="4" id="KW-1185">Reference proteome</keyword>
<dbReference type="AlphaFoldDB" id="A0A220UGN3"/>
<proteinExistence type="predicted"/>
<feature type="region of interest" description="Disordered" evidence="1">
    <location>
        <begin position="1"/>
        <end position="31"/>
    </location>
</feature>
<organism evidence="3 4">
    <name type="scientific">Brachybacterium avium</name>
    <dbReference type="NCBI Taxonomy" id="2017485"/>
    <lineage>
        <taxon>Bacteria</taxon>
        <taxon>Bacillati</taxon>
        <taxon>Actinomycetota</taxon>
        <taxon>Actinomycetes</taxon>
        <taxon>Micrococcales</taxon>
        <taxon>Dermabacteraceae</taxon>
        <taxon>Brachybacterium</taxon>
    </lineage>
</organism>
<dbReference type="Pfam" id="PF00565">
    <property type="entry name" value="SNase"/>
    <property type="match status" value="1"/>
</dbReference>
<gene>
    <name evidence="3" type="ORF">CFK39_15940</name>
</gene>
<dbReference type="Gene3D" id="2.40.50.90">
    <property type="match status" value="1"/>
</dbReference>
<dbReference type="SMART" id="SM00318">
    <property type="entry name" value="SNc"/>
    <property type="match status" value="1"/>
</dbReference>
<dbReference type="PROSITE" id="PS50830">
    <property type="entry name" value="TNASE_3"/>
    <property type="match status" value="1"/>
</dbReference>
<accession>A0A220UGN3</accession>
<evidence type="ECO:0000313" key="4">
    <source>
        <dbReference type="Proteomes" id="UP000198398"/>
    </source>
</evidence>